<keyword evidence="3" id="KW-1185">Reference proteome</keyword>
<keyword evidence="1" id="KW-0812">Transmembrane</keyword>
<name>A0A1I6ZWT0_9FLAO</name>
<feature type="transmembrane region" description="Helical" evidence="1">
    <location>
        <begin position="63"/>
        <end position="86"/>
    </location>
</feature>
<proteinExistence type="predicted"/>
<dbReference type="RefSeq" id="WP_090248222.1">
    <property type="nucleotide sequence ID" value="NZ_FPAS01000002.1"/>
</dbReference>
<keyword evidence="1" id="KW-1133">Transmembrane helix</keyword>
<dbReference type="EMBL" id="FPAS01000002">
    <property type="protein sequence ID" value="SFT67095.1"/>
    <property type="molecule type" value="Genomic_DNA"/>
</dbReference>
<dbReference type="Proteomes" id="UP000236454">
    <property type="component" value="Unassembled WGS sequence"/>
</dbReference>
<evidence type="ECO:0000313" key="2">
    <source>
        <dbReference type="EMBL" id="SFT67095.1"/>
    </source>
</evidence>
<evidence type="ECO:0000256" key="1">
    <source>
        <dbReference type="SAM" id="Phobius"/>
    </source>
</evidence>
<sequence length="131" mass="15350">MYPLFNQYLEAHKKGIIDRQAFSVQLQQMGKDEESRLLLLDQFEFDANKFSTFDKETTKAKRLLWLLSIVFFLLVSITLLIARFNFIPNQPMMAIAFSIAAPIYGISRALYSLRLIKKSKVRILQKWKSLE</sequence>
<organism evidence="2 3">
    <name type="scientific">Lishizhenia tianjinensis</name>
    <dbReference type="NCBI Taxonomy" id="477690"/>
    <lineage>
        <taxon>Bacteria</taxon>
        <taxon>Pseudomonadati</taxon>
        <taxon>Bacteroidota</taxon>
        <taxon>Flavobacteriia</taxon>
        <taxon>Flavobacteriales</taxon>
        <taxon>Crocinitomicaceae</taxon>
        <taxon>Lishizhenia</taxon>
    </lineage>
</organism>
<reference evidence="2 3" key="1">
    <citation type="submission" date="2016-10" db="EMBL/GenBank/DDBJ databases">
        <authorList>
            <person name="de Groot N.N."/>
        </authorList>
    </citation>
    <scope>NUCLEOTIDE SEQUENCE [LARGE SCALE GENOMIC DNA]</scope>
    <source>
        <strain evidence="2 3">CGMCC 1.7005</strain>
    </source>
</reference>
<protein>
    <submittedName>
        <fullName evidence="2">Uncharacterized protein</fullName>
    </submittedName>
</protein>
<dbReference type="AlphaFoldDB" id="A0A1I6ZWT0"/>
<evidence type="ECO:0000313" key="3">
    <source>
        <dbReference type="Proteomes" id="UP000236454"/>
    </source>
</evidence>
<dbReference type="STRING" id="477690.SAMN05216474_1680"/>
<gene>
    <name evidence="2" type="ORF">SAMN05216474_1680</name>
</gene>
<keyword evidence="1" id="KW-0472">Membrane</keyword>
<accession>A0A1I6ZWT0</accession>
<feature type="transmembrane region" description="Helical" evidence="1">
    <location>
        <begin position="92"/>
        <end position="111"/>
    </location>
</feature>